<feature type="domain" description="TonB-dependent receptor-like beta-barrel" evidence="13">
    <location>
        <begin position="239"/>
        <end position="604"/>
    </location>
</feature>
<sequence length="633" mass="68270">MQSRNTLLRLSPLSCTLALALSLPGIAFAADAANTAKDLDKVIVTATRTPATVDAALAAVEVIDRAQIDASSARSLPELLRGRAGITLINQGGLGKLSTLFMRGTESDHTLFLIDGVRVGSTTSGLTSLQDIPLAQIDHIEIVRGPRSSLYGADAIGGVIQIFTRRDSRAGTHGHARIAIGSNHLREASAGVELRGARGGVGVDVAHQSTAGINACLGDYNPATWAGAGCFIVPGTHLDRDGYRNNSAGVHADFSPSTAWQLDARATRAIGHNDYDGNYVDNSDIVQQTVGGSARWTPSQRVQLKLTLGRNTDDSVNYLGTVFSNRFVTTRDTGNLQADFTLAQAQVLTTGFDWLRDAAATQDPWSPFTARRGNRAGFAQYQGTFGKQDLQLSLRHDDNDQFGGHTTGGMAWGMNLAAGWRVTASHATAFKAPTFNELYYPGASNPLLLPEDARSSELSLTRSGDGWQLQANAYQTRVSDLIAWDSSQFKPVNVDSARIRGVELTGVLALGDWSLRGQLSWLDARNQSAGTNHGKQLARRPTRSARLDLDRDIGDWGFGISGIAEASRWDDVANSLRVGGYGTLDARASWRLAKGWTLQANVVNAFDKRYQTSAWYAQPGREYTLSLRWQPDQ</sequence>
<dbReference type="SUPFAM" id="SSF56935">
    <property type="entry name" value="Porins"/>
    <property type="match status" value="1"/>
</dbReference>
<dbReference type="InterPro" id="IPR037066">
    <property type="entry name" value="Plug_dom_sf"/>
</dbReference>
<evidence type="ECO:0000256" key="3">
    <source>
        <dbReference type="ARBA" id="ARBA00022452"/>
    </source>
</evidence>
<feature type="domain" description="TonB-dependent receptor plug" evidence="14">
    <location>
        <begin position="56"/>
        <end position="159"/>
    </location>
</feature>
<dbReference type="Gene3D" id="2.170.130.10">
    <property type="entry name" value="TonB-dependent receptor, plug domain"/>
    <property type="match status" value="1"/>
</dbReference>
<dbReference type="PANTHER" id="PTHR30069:SF53">
    <property type="entry name" value="COLICIN I RECEPTOR-RELATED"/>
    <property type="match status" value="1"/>
</dbReference>
<dbReference type="RefSeq" id="WP_223625350.1">
    <property type="nucleotide sequence ID" value="NZ_JAIQDJ010000001.1"/>
</dbReference>
<keyword evidence="7 11" id="KW-0798">TonB box</keyword>
<feature type="signal peptide" evidence="12">
    <location>
        <begin position="1"/>
        <end position="29"/>
    </location>
</feature>
<name>A0ABS7TA77_9GAMM</name>
<dbReference type="PROSITE" id="PS52016">
    <property type="entry name" value="TONB_DEPENDENT_REC_3"/>
    <property type="match status" value="1"/>
</dbReference>
<dbReference type="Pfam" id="PF00593">
    <property type="entry name" value="TonB_dep_Rec_b-barrel"/>
    <property type="match status" value="1"/>
</dbReference>
<evidence type="ECO:0000256" key="9">
    <source>
        <dbReference type="ARBA" id="ARBA00023237"/>
    </source>
</evidence>
<dbReference type="Proteomes" id="UP001430290">
    <property type="component" value="Unassembled WGS sequence"/>
</dbReference>
<evidence type="ECO:0000256" key="4">
    <source>
        <dbReference type="ARBA" id="ARBA00022692"/>
    </source>
</evidence>
<protein>
    <submittedName>
        <fullName evidence="15">TonB-dependent receptor</fullName>
    </submittedName>
</protein>
<dbReference type="InterPro" id="IPR039426">
    <property type="entry name" value="TonB-dep_rcpt-like"/>
</dbReference>
<feature type="chain" id="PRO_5046898824" evidence="12">
    <location>
        <begin position="30"/>
        <end position="633"/>
    </location>
</feature>
<dbReference type="InterPro" id="IPR012910">
    <property type="entry name" value="Plug_dom"/>
</dbReference>
<evidence type="ECO:0000256" key="7">
    <source>
        <dbReference type="ARBA" id="ARBA00023077"/>
    </source>
</evidence>
<accession>A0ABS7TA77</accession>
<keyword evidence="4 10" id="KW-0812">Transmembrane</keyword>
<evidence type="ECO:0000259" key="14">
    <source>
        <dbReference type="Pfam" id="PF07715"/>
    </source>
</evidence>
<evidence type="ECO:0000256" key="12">
    <source>
        <dbReference type="SAM" id="SignalP"/>
    </source>
</evidence>
<dbReference type="InterPro" id="IPR036942">
    <property type="entry name" value="Beta-barrel_TonB_sf"/>
</dbReference>
<dbReference type="CDD" id="cd01347">
    <property type="entry name" value="ligand_gated_channel"/>
    <property type="match status" value="1"/>
</dbReference>
<gene>
    <name evidence="15" type="ORF">K7B09_00295</name>
</gene>
<evidence type="ECO:0000256" key="8">
    <source>
        <dbReference type="ARBA" id="ARBA00023136"/>
    </source>
</evidence>
<dbReference type="InterPro" id="IPR000531">
    <property type="entry name" value="Beta-barrel_TonB"/>
</dbReference>
<reference evidence="15" key="1">
    <citation type="submission" date="2021-09" db="EMBL/GenBank/DDBJ databases">
        <authorList>
            <person name="Wu T."/>
            <person name="Guo S.Z."/>
        </authorList>
    </citation>
    <scope>NUCLEOTIDE SEQUENCE</scope>
    <source>
        <strain evidence="15">RSS-23</strain>
    </source>
</reference>
<organism evidence="15 16">
    <name type="scientific">Thermomonas beijingensis</name>
    <dbReference type="NCBI Taxonomy" id="2872701"/>
    <lineage>
        <taxon>Bacteria</taxon>
        <taxon>Pseudomonadati</taxon>
        <taxon>Pseudomonadota</taxon>
        <taxon>Gammaproteobacteria</taxon>
        <taxon>Lysobacterales</taxon>
        <taxon>Lysobacteraceae</taxon>
        <taxon>Thermomonas</taxon>
    </lineage>
</organism>
<evidence type="ECO:0000313" key="16">
    <source>
        <dbReference type="Proteomes" id="UP001430290"/>
    </source>
</evidence>
<keyword evidence="15" id="KW-0675">Receptor</keyword>
<dbReference type="PANTHER" id="PTHR30069">
    <property type="entry name" value="TONB-DEPENDENT OUTER MEMBRANE RECEPTOR"/>
    <property type="match status" value="1"/>
</dbReference>
<comment type="subcellular location">
    <subcellularLocation>
        <location evidence="1 10">Cell outer membrane</location>
        <topology evidence="1 10">Multi-pass membrane protein</topology>
    </subcellularLocation>
</comment>
<dbReference type="Gene3D" id="2.40.170.20">
    <property type="entry name" value="TonB-dependent receptor, beta-barrel domain"/>
    <property type="match status" value="1"/>
</dbReference>
<proteinExistence type="inferred from homology"/>
<evidence type="ECO:0000256" key="2">
    <source>
        <dbReference type="ARBA" id="ARBA00022448"/>
    </source>
</evidence>
<dbReference type="Pfam" id="PF07715">
    <property type="entry name" value="Plug"/>
    <property type="match status" value="1"/>
</dbReference>
<evidence type="ECO:0000256" key="6">
    <source>
        <dbReference type="ARBA" id="ARBA00023065"/>
    </source>
</evidence>
<keyword evidence="3 10" id="KW-1134">Transmembrane beta strand</keyword>
<evidence type="ECO:0000256" key="1">
    <source>
        <dbReference type="ARBA" id="ARBA00004571"/>
    </source>
</evidence>
<evidence type="ECO:0000256" key="11">
    <source>
        <dbReference type="RuleBase" id="RU003357"/>
    </source>
</evidence>
<keyword evidence="9 10" id="KW-0998">Cell outer membrane</keyword>
<comment type="similarity">
    <text evidence="10 11">Belongs to the TonB-dependent receptor family.</text>
</comment>
<keyword evidence="6" id="KW-0406">Ion transport</keyword>
<keyword evidence="16" id="KW-1185">Reference proteome</keyword>
<keyword evidence="5 12" id="KW-0732">Signal</keyword>
<comment type="caution">
    <text evidence="15">The sequence shown here is derived from an EMBL/GenBank/DDBJ whole genome shotgun (WGS) entry which is preliminary data.</text>
</comment>
<evidence type="ECO:0000259" key="13">
    <source>
        <dbReference type="Pfam" id="PF00593"/>
    </source>
</evidence>
<evidence type="ECO:0000256" key="10">
    <source>
        <dbReference type="PROSITE-ProRule" id="PRU01360"/>
    </source>
</evidence>
<evidence type="ECO:0000256" key="5">
    <source>
        <dbReference type="ARBA" id="ARBA00022729"/>
    </source>
</evidence>
<evidence type="ECO:0000313" key="15">
    <source>
        <dbReference type="EMBL" id="MBZ4184766.1"/>
    </source>
</evidence>
<dbReference type="EMBL" id="JAIQDJ010000001">
    <property type="protein sequence ID" value="MBZ4184766.1"/>
    <property type="molecule type" value="Genomic_DNA"/>
</dbReference>
<keyword evidence="2 10" id="KW-0813">Transport</keyword>
<keyword evidence="8 10" id="KW-0472">Membrane</keyword>